<organism evidence="4 5">
    <name type="scientific">Streptomyces endocoffeicus</name>
    <dbReference type="NCBI Taxonomy" id="2898945"/>
    <lineage>
        <taxon>Bacteria</taxon>
        <taxon>Bacillati</taxon>
        <taxon>Actinomycetota</taxon>
        <taxon>Actinomycetes</taxon>
        <taxon>Kitasatosporales</taxon>
        <taxon>Streptomycetaceae</taxon>
        <taxon>Streptomyces</taxon>
    </lineage>
</organism>
<evidence type="ECO:0000256" key="1">
    <source>
        <dbReference type="ARBA" id="ARBA00022679"/>
    </source>
</evidence>
<dbReference type="PANTHER" id="PTHR43775:SF51">
    <property type="entry name" value="INACTIVE PHENOLPHTHIOCEROL SYNTHESIS POLYKETIDE SYNTHASE TYPE I PKS1-RELATED"/>
    <property type="match status" value="1"/>
</dbReference>
<dbReference type="SUPFAM" id="SSF51735">
    <property type="entry name" value="NAD(P)-binding Rossmann-fold domains"/>
    <property type="match status" value="1"/>
</dbReference>
<dbReference type="EMBL" id="JAERRG010000205">
    <property type="protein sequence ID" value="MBL1121193.1"/>
    <property type="molecule type" value="Genomic_DNA"/>
</dbReference>
<evidence type="ECO:0000313" key="4">
    <source>
        <dbReference type="EMBL" id="MBL1121193.1"/>
    </source>
</evidence>
<evidence type="ECO:0000313" key="5">
    <source>
        <dbReference type="Proteomes" id="UP000621510"/>
    </source>
</evidence>
<evidence type="ECO:0000256" key="2">
    <source>
        <dbReference type="ARBA" id="ARBA00023268"/>
    </source>
</evidence>
<proteinExistence type="predicted"/>
<sequence length="163" mass="16716">TGGSGALAGILARHLVTGRGVRRLLLVSRTAPSTILIEELTELGAHVDVAACDVSDRAALAHVLDGVDLTAVIHTAGALDDGVVESLTPQRLDTVLTPKADGAWYLHELTRDADLAAFVMYSSAAGVMGAAGQGNYAAANAFLDALAEHRHADGLPALSLAWG</sequence>
<dbReference type="InterPro" id="IPR050091">
    <property type="entry name" value="PKS_NRPS_Biosynth_Enz"/>
</dbReference>
<dbReference type="Gene3D" id="3.40.50.720">
    <property type="entry name" value="NAD(P)-binding Rossmann-like Domain"/>
    <property type="match status" value="1"/>
</dbReference>
<keyword evidence="2" id="KW-0511">Multifunctional enzyme</keyword>
<feature type="domain" description="Ketoreductase" evidence="3">
    <location>
        <begin position="1"/>
        <end position="162"/>
    </location>
</feature>
<name>A0ABS1Q952_9ACTN</name>
<keyword evidence="5" id="KW-1185">Reference proteome</keyword>
<dbReference type="InterPro" id="IPR057326">
    <property type="entry name" value="KR_dom"/>
</dbReference>
<dbReference type="PANTHER" id="PTHR43775">
    <property type="entry name" value="FATTY ACID SYNTHASE"/>
    <property type="match status" value="1"/>
</dbReference>
<keyword evidence="1" id="KW-0808">Transferase</keyword>
<protein>
    <submittedName>
        <fullName evidence="4">SDR family NAD(P)-dependent oxidoreductase</fullName>
    </submittedName>
</protein>
<reference evidence="4 5" key="1">
    <citation type="submission" date="2021-01" db="EMBL/GenBank/DDBJ databases">
        <title>WGS of actinomycetes isolated from Thailand.</title>
        <authorList>
            <person name="Thawai C."/>
        </authorList>
    </citation>
    <scope>NUCLEOTIDE SEQUENCE [LARGE SCALE GENOMIC DNA]</scope>
    <source>
        <strain evidence="4 5">CA3R110</strain>
    </source>
</reference>
<feature type="non-terminal residue" evidence="4">
    <location>
        <position position="163"/>
    </location>
</feature>
<comment type="caution">
    <text evidence="4">The sequence shown here is derived from an EMBL/GenBank/DDBJ whole genome shotgun (WGS) entry which is preliminary data.</text>
</comment>
<gene>
    <name evidence="4" type="ORF">JK364_54595</name>
</gene>
<evidence type="ECO:0000259" key="3">
    <source>
        <dbReference type="SMART" id="SM00822"/>
    </source>
</evidence>
<dbReference type="RefSeq" id="WP_201858909.1">
    <property type="nucleotide sequence ID" value="NZ_JAERRG010000205.1"/>
</dbReference>
<dbReference type="Pfam" id="PF08659">
    <property type="entry name" value="KR"/>
    <property type="match status" value="1"/>
</dbReference>
<dbReference type="InterPro" id="IPR036291">
    <property type="entry name" value="NAD(P)-bd_dom_sf"/>
</dbReference>
<dbReference type="SMART" id="SM00822">
    <property type="entry name" value="PKS_KR"/>
    <property type="match status" value="1"/>
</dbReference>
<accession>A0ABS1Q952</accession>
<dbReference type="Proteomes" id="UP000621510">
    <property type="component" value="Unassembled WGS sequence"/>
</dbReference>
<dbReference type="InterPro" id="IPR013968">
    <property type="entry name" value="PKS_KR"/>
</dbReference>
<feature type="non-terminal residue" evidence="4">
    <location>
        <position position="1"/>
    </location>
</feature>